<feature type="transmembrane region" description="Helical" evidence="8">
    <location>
        <begin position="171"/>
        <end position="196"/>
    </location>
</feature>
<organism evidence="11 12">
    <name type="scientific">Quadrisphaera granulorum</name>
    <dbReference type="NCBI Taxonomy" id="317664"/>
    <lineage>
        <taxon>Bacteria</taxon>
        <taxon>Bacillati</taxon>
        <taxon>Actinomycetota</taxon>
        <taxon>Actinomycetes</taxon>
        <taxon>Kineosporiales</taxon>
        <taxon>Kineosporiaceae</taxon>
        <taxon>Quadrisphaera</taxon>
    </lineage>
</organism>
<keyword evidence="6" id="KW-0406">Ion transport</keyword>
<keyword evidence="4 8" id="KW-0812">Transmembrane</keyword>
<dbReference type="PANTHER" id="PTHR11562:SF17">
    <property type="entry name" value="RE54080P-RELATED"/>
    <property type="match status" value="1"/>
</dbReference>
<evidence type="ECO:0000256" key="1">
    <source>
        <dbReference type="ARBA" id="ARBA00004141"/>
    </source>
</evidence>
<keyword evidence="5 8" id="KW-1133">Transmembrane helix</keyword>
<feature type="domain" description="Cation efflux protein cytoplasmic" evidence="10">
    <location>
        <begin position="232"/>
        <end position="312"/>
    </location>
</feature>
<dbReference type="Pfam" id="PF01545">
    <property type="entry name" value="Cation_efflux"/>
    <property type="match status" value="1"/>
</dbReference>
<dbReference type="InterPro" id="IPR058533">
    <property type="entry name" value="Cation_efflux_TM"/>
</dbReference>
<evidence type="ECO:0000256" key="7">
    <source>
        <dbReference type="ARBA" id="ARBA00023136"/>
    </source>
</evidence>
<dbReference type="NCBIfam" id="TIGR01297">
    <property type="entry name" value="CDF"/>
    <property type="match status" value="1"/>
</dbReference>
<feature type="transmembrane region" description="Helical" evidence="8">
    <location>
        <begin position="20"/>
        <end position="43"/>
    </location>
</feature>
<protein>
    <submittedName>
        <fullName evidence="11">Cobalt-zinc-cadmium efflux system protein</fullName>
    </submittedName>
</protein>
<comment type="subcellular location">
    <subcellularLocation>
        <location evidence="1">Membrane</location>
        <topology evidence="1">Multi-pass membrane protein</topology>
    </subcellularLocation>
</comment>
<proteinExistence type="inferred from homology"/>
<dbReference type="GO" id="GO:0005886">
    <property type="term" value="C:plasma membrane"/>
    <property type="evidence" value="ECO:0007669"/>
    <property type="project" value="TreeGrafter"/>
</dbReference>
<comment type="similarity">
    <text evidence="2">Belongs to the cation diffusion facilitator (CDF) transporter (TC 2.A.4) family. SLC30A subfamily.</text>
</comment>
<keyword evidence="7 8" id="KW-0472">Membrane</keyword>
<sequence>MSHGHSHGAAAGGDRRRLALALAVTLVVLVTGVIGGIVTGSLALLADAGHMLTDAAGLGIALLASSLALRPATAARTWGLQRAEVLAAVLQAALLLAVGVLIAVEGVRRLLAPPEVASAGMLVFGAIGLVGNAISLWILTRRSADHHDDGHARPDAEAHVDRPIGLNRRAAVLEVISDGLGSVAVLVAAGVIALTGWTRADALVSLLIGLLIVPRTLVLLREATDVLLEAVPRGLDLTAVRQHLLEQPHVLAVHDLHASQISSGLPVLSAHIVLDDSCFVDGHAPEVLDQLQACVAGHFPVSITHSTFQVEPASHADHEHGVHA</sequence>
<evidence type="ECO:0000259" key="9">
    <source>
        <dbReference type="Pfam" id="PF01545"/>
    </source>
</evidence>
<dbReference type="InterPro" id="IPR027470">
    <property type="entry name" value="Cation_efflux_CTD"/>
</dbReference>
<comment type="caution">
    <text evidence="11">The sequence shown here is derived from an EMBL/GenBank/DDBJ whole genome shotgun (WGS) entry which is preliminary data.</text>
</comment>
<dbReference type="InterPro" id="IPR036837">
    <property type="entry name" value="Cation_efflux_CTD_sf"/>
</dbReference>
<dbReference type="RefSeq" id="WP_109776768.1">
    <property type="nucleotide sequence ID" value="NZ_QGDQ01000056.1"/>
</dbReference>
<dbReference type="SUPFAM" id="SSF160240">
    <property type="entry name" value="Cation efflux protein cytoplasmic domain-like"/>
    <property type="match status" value="1"/>
</dbReference>
<dbReference type="GO" id="GO:0005385">
    <property type="term" value="F:zinc ion transmembrane transporter activity"/>
    <property type="evidence" value="ECO:0007669"/>
    <property type="project" value="TreeGrafter"/>
</dbReference>
<evidence type="ECO:0000256" key="5">
    <source>
        <dbReference type="ARBA" id="ARBA00022989"/>
    </source>
</evidence>
<dbReference type="InterPro" id="IPR002524">
    <property type="entry name" value="Cation_efflux"/>
</dbReference>
<feature type="transmembrane region" description="Helical" evidence="8">
    <location>
        <begin position="85"/>
        <end position="104"/>
    </location>
</feature>
<evidence type="ECO:0000259" key="10">
    <source>
        <dbReference type="Pfam" id="PF16916"/>
    </source>
</evidence>
<evidence type="ECO:0000313" key="11">
    <source>
        <dbReference type="EMBL" id="PWJ45171.1"/>
    </source>
</evidence>
<evidence type="ECO:0000256" key="8">
    <source>
        <dbReference type="SAM" id="Phobius"/>
    </source>
</evidence>
<dbReference type="Pfam" id="PF16916">
    <property type="entry name" value="ZT_dimer"/>
    <property type="match status" value="1"/>
</dbReference>
<dbReference type="PANTHER" id="PTHR11562">
    <property type="entry name" value="CATION EFFLUX PROTEIN/ ZINC TRANSPORTER"/>
    <property type="match status" value="1"/>
</dbReference>
<evidence type="ECO:0000256" key="3">
    <source>
        <dbReference type="ARBA" id="ARBA00022448"/>
    </source>
</evidence>
<feature type="transmembrane region" description="Helical" evidence="8">
    <location>
        <begin position="116"/>
        <end position="139"/>
    </location>
</feature>
<dbReference type="OrthoDB" id="9809646at2"/>
<feature type="transmembrane region" description="Helical" evidence="8">
    <location>
        <begin position="55"/>
        <end position="73"/>
    </location>
</feature>
<evidence type="ECO:0000256" key="4">
    <source>
        <dbReference type="ARBA" id="ARBA00022692"/>
    </source>
</evidence>
<gene>
    <name evidence="11" type="ORF">BXY45_1565</name>
</gene>
<evidence type="ECO:0000256" key="6">
    <source>
        <dbReference type="ARBA" id="ARBA00023065"/>
    </source>
</evidence>
<name>A0A315ZI21_9ACTN</name>
<evidence type="ECO:0000313" key="12">
    <source>
        <dbReference type="Proteomes" id="UP000245469"/>
    </source>
</evidence>
<dbReference type="Proteomes" id="UP000245469">
    <property type="component" value="Unassembled WGS sequence"/>
</dbReference>
<dbReference type="Gene3D" id="1.20.1510.10">
    <property type="entry name" value="Cation efflux protein transmembrane domain"/>
    <property type="match status" value="1"/>
</dbReference>
<keyword evidence="3" id="KW-0813">Transport</keyword>
<accession>A0A315ZI21</accession>
<dbReference type="InterPro" id="IPR027469">
    <property type="entry name" value="Cation_efflux_TMD_sf"/>
</dbReference>
<dbReference type="SUPFAM" id="SSF161111">
    <property type="entry name" value="Cation efflux protein transmembrane domain-like"/>
    <property type="match status" value="1"/>
</dbReference>
<feature type="domain" description="Cation efflux protein transmembrane" evidence="9">
    <location>
        <begin position="19"/>
        <end position="228"/>
    </location>
</feature>
<dbReference type="InterPro" id="IPR050681">
    <property type="entry name" value="CDF/SLC30A"/>
</dbReference>
<dbReference type="AlphaFoldDB" id="A0A315ZI21"/>
<evidence type="ECO:0000256" key="2">
    <source>
        <dbReference type="ARBA" id="ARBA00008873"/>
    </source>
</evidence>
<feature type="transmembrane region" description="Helical" evidence="8">
    <location>
        <begin position="202"/>
        <end position="220"/>
    </location>
</feature>
<reference evidence="11 12" key="1">
    <citation type="submission" date="2018-03" db="EMBL/GenBank/DDBJ databases">
        <title>Genomic Encyclopedia of Archaeal and Bacterial Type Strains, Phase II (KMG-II): from individual species to whole genera.</title>
        <authorList>
            <person name="Goeker M."/>
        </authorList>
    </citation>
    <scope>NUCLEOTIDE SEQUENCE [LARGE SCALE GENOMIC DNA]</scope>
    <source>
        <strain evidence="11 12">DSM 44889</strain>
    </source>
</reference>
<keyword evidence="12" id="KW-1185">Reference proteome</keyword>
<dbReference type="EMBL" id="QGDQ01000056">
    <property type="protein sequence ID" value="PWJ45171.1"/>
    <property type="molecule type" value="Genomic_DNA"/>
</dbReference>